<accession>A0A423Q2N1</accession>
<feature type="transmembrane region" description="Helical" evidence="1">
    <location>
        <begin position="165"/>
        <end position="187"/>
    </location>
</feature>
<evidence type="ECO:0000256" key="1">
    <source>
        <dbReference type="SAM" id="Phobius"/>
    </source>
</evidence>
<dbReference type="EMBL" id="AYKG01000001">
    <property type="protein sequence ID" value="ROO32884.1"/>
    <property type="molecule type" value="Genomic_DNA"/>
</dbReference>
<name>A0A423Q2N1_9GAMM</name>
<dbReference type="InParanoid" id="A0A423Q2N1"/>
<dbReference type="AlphaFoldDB" id="A0A423Q2N1"/>
<proteinExistence type="predicted"/>
<keyword evidence="1" id="KW-1133">Transmembrane helix</keyword>
<keyword evidence="1" id="KW-0812">Transmembrane</keyword>
<evidence type="ECO:0000259" key="2">
    <source>
        <dbReference type="Pfam" id="PF14145"/>
    </source>
</evidence>
<dbReference type="OrthoDB" id="5862062at2"/>
<evidence type="ECO:0000313" key="3">
    <source>
        <dbReference type="EMBL" id="ROO32884.1"/>
    </source>
</evidence>
<dbReference type="InterPro" id="IPR025424">
    <property type="entry name" value="YrhK_domain"/>
</dbReference>
<dbReference type="PANTHER" id="PTHR34967:SF1">
    <property type="entry name" value="OS02G0257200 PROTEIN"/>
    <property type="match status" value="1"/>
</dbReference>
<dbReference type="Proteomes" id="UP000285310">
    <property type="component" value="Unassembled WGS sequence"/>
</dbReference>
<feature type="transmembrane region" description="Helical" evidence="1">
    <location>
        <begin position="129"/>
        <end position="153"/>
    </location>
</feature>
<keyword evidence="4" id="KW-1185">Reference proteome</keyword>
<feature type="domain" description="YrhK" evidence="2">
    <location>
        <begin position="98"/>
        <end position="150"/>
    </location>
</feature>
<feature type="transmembrane region" description="Helical" evidence="1">
    <location>
        <begin position="59"/>
        <end position="80"/>
    </location>
</feature>
<dbReference type="PANTHER" id="PTHR34967">
    <property type="entry name" value="OS02G0257200 PROTEIN"/>
    <property type="match status" value="1"/>
</dbReference>
<feature type="transmembrane region" description="Helical" evidence="1">
    <location>
        <begin position="101"/>
        <end position="123"/>
    </location>
</feature>
<feature type="transmembrane region" description="Helical" evidence="1">
    <location>
        <begin position="199"/>
        <end position="219"/>
    </location>
</feature>
<feature type="domain" description="YrhK" evidence="2">
    <location>
        <begin position="26"/>
        <end position="74"/>
    </location>
</feature>
<sequence length="267" mass="30411">MPHLFTNRPRAARHYGNDDEIDIGQLWETKNSLLYELGGVLFIVGSVLFFPRFEAWKDIGAWLFFVGSLVYLAVLIDDLVEVTHFWPRVKPLSISRLLEACALWNYIIGTLLFTVGSLFFLSWWHWFTLGAWCFVIGSALFVAGACLNALMIIRASSVITLQMMNVIAVTFITGSLLFLIASIPYLWQLESAADEATVLAYLAWQYLIGSVLFLVGGIINHRRSRLVSRHRKDAIAKDPEADARLMSFMRGEIDEYEFERLTPKPRP</sequence>
<dbReference type="Pfam" id="PF14145">
    <property type="entry name" value="YrhK"/>
    <property type="match status" value="2"/>
</dbReference>
<evidence type="ECO:0000313" key="4">
    <source>
        <dbReference type="Proteomes" id="UP000285310"/>
    </source>
</evidence>
<organism evidence="3 4">
    <name type="scientific">Salinisphaera japonica YTM-1</name>
    <dbReference type="NCBI Taxonomy" id="1209778"/>
    <lineage>
        <taxon>Bacteria</taxon>
        <taxon>Pseudomonadati</taxon>
        <taxon>Pseudomonadota</taxon>
        <taxon>Gammaproteobacteria</taxon>
        <taxon>Salinisphaerales</taxon>
        <taxon>Salinisphaeraceae</taxon>
        <taxon>Salinisphaera</taxon>
    </lineage>
</organism>
<gene>
    <name evidence="3" type="ORF">SAJA_01285</name>
</gene>
<feature type="transmembrane region" description="Helical" evidence="1">
    <location>
        <begin position="33"/>
        <end position="53"/>
    </location>
</feature>
<reference evidence="3 4" key="1">
    <citation type="submission" date="2013-10" db="EMBL/GenBank/DDBJ databases">
        <title>Salinisphaera japonica YTM-1 Genome Sequencing.</title>
        <authorList>
            <person name="Lai Q."/>
            <person name="Li C."/>
            <person name="Shao Z."/>
        </authorList>
    </citation>
    <scope>NUCLEOTIDE SEQUENCE [LARGE SCALE GENOMIC DNA]</scope>
    <source>
        <strain evidence="3 4">YTM-1</strain>
    </source>
</reference>
<keyword evidence="1" id="KW-0472">Membrane</keyword>
<dbReference type="RefSeq" id="WP_123656826.1">
    <property type="nucleotide sequence ID" value="NZ_AYKG01000001.1"/>
</dbReference>
<protein>
    <recommendedName>
        <fullName evidence="2">YrhK domain-containing protein</fullName>
    </recommendedName>
</protein>
<comment type="caution">
    <text evidence="3">The sequence shown here is derived from an EMBL/GenBank/DDBJ whole genome shotgun (WGS) entry which is preliminary data.</text>
</comment>